<protein>
    <recommendedName>
        <fullName evidence="1">Ig-like domain-containing protein</fullName>
    </recommendedName>
</protein>
<dbReference type="CDD" id="cd00096">
    <property type="entry name" value="Ig"/>
    <property type="match status" value="1"/>
</dbReference>
<dbReference type="InterPro" id="IPR003598">
    <property type="entry name" value="Ig_sub2"/>
</dbReference>
<dbReference type="Pfam" id="PF13895">
    <property type="entry name" value="Ig_2"/>
    <property type="match status" value="1"/>
</dbReference>
<dbReference type="Gene3D" id="2.60.40.10">
    <property type="entry name" value="Immunoglobulins"/>
    <property type="match status" value="3"/>
</dbReference>
<dbReference type="SMART" id="SM00408">
    <property type="entry name" value="IGc2"/>
    <property type="match status" value="2"/>
</dbReference>
<dbReference type="Ensembl" id="ENSNBRT00000032461.1">
    <property type="protein sequence ID" value="ENSNBRP00000031660.1"/>
    <property type="gene ID" value="ENSNBRG00000024063.1"/>
</dbReference>
<reference evidence="2" key="2">
    <citation type="submission" date="2025-09" db="UniProtKB">
        <authorList>
            <consortium name="Ensembl"/>
        </authorList>
    </citation>
    <scope>IDENTIFICATION</scope>
</reference>
<evidence type="ECO:0000313" key="3">
    <source>
        <dbReference type="Proteomes" id="UP000261580"/>
    </source>
</evidence>
<dbReference type="Bgee" id="ENSNBRG00000024063">
    <property type="expression patterns" value="Expressed in mesonephros and 2 other cell types or tissues"/>
</dbReference>
<reference evidence="2" key="1">
    <citation type="submission" date="2025-08" db="UniProtKB">
        <authorList>
            <consortium name="Ensembl"/>
        </authorList>
    </citation>
    <scope>IDENTIFICATION</scope>
</reference>
<organism evidence="2 3">
    <name type="scientific">Neolamprologus brichardi</name>
    <name type="common">Fairy cichlid</name>
    <name type="synonym">Lamprologus brichardi</name>
    <dbReference type="NCBI Taxonomy" id="32507"/>
    <lineage>
        <taxon>Eukaryota</taxon>
        <taxon>Metazoa</taxon>
        <taxon>Chordata</taxon>
        <taxon>Craniata</taxon>
        <taxon>Vertebrata</taxon>
        <taxon>Euteleostomi</taxon>
        <taxon>Actinopterygii</taxon>
        <taxon>Neopterygii</taxon>
        <taxon>Teleostei</taxon>
        <taxon>Neoteleostei</taxon>
        <taxon>Acanthomorphata</taxon>
        <taxon>Ovalentaria</taxon>
        <taxon>Cichlomorphae</taxon>
        <taxon>Cichliformes</taxon>
        <taxon>Cichlidae</taxon>
        <taxon>African cichlids</taxon>
        <taxon>Pseudocrenilabrinae</taxon>
        <taxon>Lamprologini</taxon>
        <taxon>Neolamprologus</taxon>
    </lineage>
</organism>
<dbReference type="InterPro" id="IPR013783">
    <property type="entry name" value="Ig-like_fold"/>
</dbReference>
<sequence>VQKWTENRGRNISASLYAPKLVNVSVTPSGEIVEGNSVTLTCSSDANPAAKYTWYKGNNNKPLSVDTQLVFTSIQRSESGQYRCRAYNRVGATSDTISIHVKLSVSPSNEISEGSSVTLTCSSDAKPTANHFWYKDDDQTPLSNERQLSITSIQSFDSGEYVCAAENYLGRMTSEFIFIVVISLLLTPLHDQKGVSLCVSNISRE</sequence>
<dbReference type="InterPro" id="IPR007110">
    <property type="entry name" value="Ig-like_dom"/>
</dbReference>
<dbReference type="Pfam" id="PF13927">
    <property type="entry name" value="Ig_3"/>
    <property type="match status" value="1"/>
</dbReference>
<proteinExistence type="predicted"/>
<name>A0A3Q4I529_NEOBR</name>
<dbReference type="InterPro" id="IPR003599">
    <property type="entry name" value="Ig_sub"/>
</dbReference>
<dbReference type="PANTHER" id="PTHR46013:SF4">
    <property type="entry name" value="B-CELL RECEPTOR CD22-RELATED"/>
    <property type="match status" value="1"/>
</dbReference>
<dbReference type="AlphaFoldDB" id="A0A3Q4I529"/>
<dbReference type="PROSITE" id="PS50835">
    <property type="entry name" value="IG_LIKE"/>
    <property type="match status" value="2"/>
</dbReference>
<keyword evidence="3" id="KW-1185">Reference proteome</keyword>
<accession>A0A3Q4I529</accession>
<dbReference type="SUPFAM" id="SSF48726">
    <property type="entry name" value="Immunoglobulin"/>
    <property type="match status" value="2"/>
</dbReference>
<feature type="domain" description="Ig-like" evidence="1">
    <location>
        <begin position="101"/>
        <end position="167"/>
    </location>
</feature>
<dbReference type="InterPro" id="IPR036179">
    <property type="entry name" value="Ig-like_dom_sf"/>
</dbReference>
<feature type="domain" description="Ig-like" evidence="1">
    <location>
        <begin position="19"/>
        <end position="100"/>
    </location>
</feature>
<dbReference type="GeneTree" id="ENSGT01010000222294"/>
<evidence type="ECO:0000259" key="1">
    <source>
        <dbReference type="PROSITE" id="PS50835"/>
    </source>
</evidence>
<dbReference type="Proteomes" id="UP000261580">
    <property type="component" value="Unassembled WGS sequence"/>
</dbReference>
<dbReference type="PANTHER" id="PTHR46013">
    <property type="entry name" value="VASCULAR CELL ADHESION MOLECULE 1"/>
    <property type="match status" value="1"/>
</dbReference>
<evidence type="ECO:0000313" key="2">
    <source>
        <dbReference type="Ensembl" id="ENSNBRP00000031660.1"/>
    </source>
</evidence>
<dbReference type="SMART" id="SM00409">
    <property type="entry name" value="IG"/>
    <property type="match status" value="2"/>
</dbReference>